<protein>
    <recommendedName>
        <fullName evidence="6">Tryptophan synthase alpha chain</fullName>
    </recommendedName>
</protein>
<feature type="region of interest" description="Disordered" evidence="2">
    <location>
        <begin position="38"/>
        <end position="69"/>
    </location>
</feature>
<name>A0A0K1PJK7_9BACT</name>
<evidence type="ECO:0000256" key="1">
    <source>
        <dbReference type="ARBA" id="ARBA00022729"/>
    </source>
</evidence>
<feature type="signal peptide" evidence="3">
    <location>
        <begin position="1"/>
        <end position="27"/>
    </location>
</feature>
<evidence type="ECO:0000256" key="3">
    <source>
        <dbReference type="SAM" id="SignalP"/>
    </source>
</evidence>
<dbReference type="Proteomes" id="UP000064967">
    <property type="component" value="Chromosome"/>
</dbReference>
<dbReference type="PROSITE" id="PS51257">
    <property type="entry name" value="PROKAR_LIPOPROTEIN"/>
    <property type="match status" value="1"/>
</dbReference>
<dbReference type="OrthoDB" id="5492401at2"/>
<feature type="compositionally biased region" description="Low complexity" evidence="2">
    <location>
        <begin position="43"/>
        <end position="52"/>
    </location>
</feature>
<dbReference type="RefSeq" id="WP_146645317.1">
    <property type="nucleotide sequence ID" value="NZ_CP012333.1"/>
</dbReference>
<accession>A0A0K1PJK7</accession>
<dbReference type="AlphaFoldDB" id="A0A0K1PJK7"/>
<evidence type="ECO:0000313" key="5">
    <source>
        <dbReference type="Proteomes" id="UP000064967"/>
    </source>
</evidence>
<proteinExistence type="predicted"/>
<evidence type="ECO:0008006" key="6">
    <source>
        <dbReference type="Google" id="ProtNLM"/>
    </source>
</evidence>
<keyword evidence="1 3" id="KW-0732">Signal</keyword>
<keyword evidence="5" id="KW-1185">Reference proteome</keyword>
<evidence type="ECO:0000256" key="2">
    <source>
        <dbReference type="SAM" id="MobiDB-lite"/>
    </source>
</evidence>
<evidence type="ECO:0000313" key="4">
    <source>
        <dbReference type="EMBL" id="AKU93601.1"/>
    </source>
</evidence>
<dbReference type="InterPro" id="IPR006969">
    <property type="entry name" value="Stig-like"/>
</dbReference>
<dbReference type="PANTHER" id="PTHR33227">
    <property type="entry name" value="STIGMA-SPECIFIC STIG1-LIKE PROTEIN 3"/>
    <property type="match status" value="1"/>
</dbReference>
<organism evidence="4 5">
    <name type="scientific">Labilithrix luteola</name>
    <dbReference type="NCBI Taxonomy" id="1391654"/>
    <lineage>
        <taxon>Bacteria</taxon>
        <taxon>Pseudomonadati</taxon>
        <taxon>Myxococcota</taxon>
        <taxon>Polyangia</taxon>
        <taxon>Polyangiales</taxon>
        <taxon>Labilitrichaceae</taxon>
        <taxon>Labilithrix</taxon>
    </lineage>
</organism>
<dbReference type="KEGG" id="llu:AKJ09_00265"/>
<gene>
    <name evidence="4" type="ORF">AKJ09_00265</name>
</gene>
<dbReference type="STRING" id="1391654.AKJ09_00265"/>
<dbReference type="PANTHER" id="PTHR33227:SF48">
    <property type="entry name" value="STIGMA-SPECIFIC STIG1-LIKE PROTEIN 4"/>
    <property type="match status" value="1"/>
</dbReference>
<feature type="chain" id="PRO_5005465874" description="Tryptophan synthase alpha chain" evidence="3">
    <location>
        <begin position="28"/>
        <end position="415"/>
    </location>
</feature>
<reference evidence="4 5" key="1">
    <citation type="submission" date="2015-08" db="EMBL/GenBank/DDBJ databases">
        <authorList>
            <person name="Babu N.S."/>
            <person name="Beckwith C.J."/>
            <person name="Beseler K.G."/>
            <person name="Brison A."/>
            <person name="Carone J.V."/>
            <person name="Caskin T.P."/>
            <person name="Diamond M."/>
            <person name="Durham M.E."/>
            <person name="Foxe J.M."/>
            <person name="Go M."/>
            <person name="Henderson B.A."/>
            <person name="Jones I.B."/>
            <person name="McGettigan J.A."/>
            <person name="Micheletti S.J."/>
            <person name="Nasrallah M.E."/>
            <person name="Ortiz D."/>
            <person name="Piller C.R."/>
            <person name="Privatt S.R."/>
            <person name="Schneider S.L."/>
            <person name="Sharp S."/>
            <person name="Smith T.C."/>
            <person name="Stanton J.D."/>
            <person name="Ullery H.E."/>
            <person name="Wilson R.J."/>
            <person name="Serrano M.G."/>
            <person name="Buck G."/>
            <person name="Lee V."/>
            <person name="Wang Y."/>
            <person name="Carvalho R."/>
            <person name="Voegtly L."/>
            <person name="Shi R."/>
            <person name="Duckworth R."/>
            <person name="Johnson A."/>
            <person name="Loviza R."/>
            <person name="Walstead R."/>
            <person name="Shah Z."/>
            <person name="Kiflezghi M."/>
            <person name="Wade K."/>
            <person name="Ball S.L."/>
            <person name="Bradley K.W."/>
            <person name="Asai D.J."/>
            <person name="Bowman C.A."/>
            <person name="Russell D.A."/>
            <person name="Pope W.H."/>
            <person name="Jacobs-Sera D."/>
            <person name="Hendrix R.W."/>
            <person name="Hatfull G.F."/>
        </authorList>
    </citation>
    <scope>NUCLEOTIDE SEQUENCE [LARGE SCALE GENOMIC DNA]</scope>
    <source>
        <strain evidence="4 5">DSM 27648</strain>
    </source>
</reference>
<dbReference type="EMBL" id="CP012333">
    <property type="protein sequence ID" value="AKU93601.1"/>
    <property type="molecule type" value="Genomic_DNA"/>
</dbReference>
<sequence>MLRQFARRGVPIAIVTCALLASVFAGCADAVIVAEGPDRADASSDAPTTSTFTPPPSTEDGGDASMTPDVPKLPPMCIETECPEPWATCGASYKCGINLSNDNSNCGACGVACPASVAALHVGSYCASGSCQYDCSPPSIDGTAVYKNCDGLIENGCEVNIQGDTNNCGACGNKCAQGEHCIMGQCGCPTGMTDCNGKCIDLTSDTGNCGACGNVCSTTIAPDGGTLPPAPTNMQYVCANSQCGVLTCKSTYRDCDHDQSNGCEVNTGSDPNNCAVCGNVCAPGKICAAQGSPGTSGIPRCLCESGTLCGGPGTGTNYACVDLQTDINNCGSCLNKCPGQNIPNTRPTCDQGVCGLECVDGFGDCDGIPTNGCETKLTVDGSNCGACGNKCDLGAGQPCIEGKCAMTDCDAGETH</sequence>